<dbReference type="PANTHER" id="PTHR11933">
    <property type="entry name" value="TRNA 5-METHYLAMINOMETHYL-2-THIOURIDYLATE -METHYLTRANSFERASE"/>
    <property type="match status" value="1"/>
</dbReference>
<evidence type="ECO:0000256" key="2">
    <source>
        <dbReference type="ARBA" id="ARBA00006191"/>
    </source>
</evidence>
<keyword evidence="15" id="KW-0489">Methyltransferase</keyword>
<reference evidence="15 16" key="1">
    <citation type="submission" date="2014-06" db="EMBL/GenBank/DDBJ databases">
        <title>Genome sequence of the intracellular symbiont Blattabacterium cuenoti, strain CPU2 from the wood feeding cockroach Cryptocercus punctulatus.</title>
        <authorList>
            <person name="Kinjo Y."/>
            <person name="Ohkuma M."/>
            <person name="Tokuda G."/>
        </authorList>
    </citation>
    <scope>NUCLEOTIDE SEQUENCE [LARGE SCALE GENOMIC DNA]</scope>
    <source>
        <strain evidence="15 16">CPU2</strain>
    </source>
</reference>
<evidence type="ECO:0000256" key="1">
    <source>
        <dbReference type="ARBA" id="ARBA00003986"/>
    </source>
</evidence>
<evidence type="ECO:0000256" key="12">
    <source>
        <dbReference type="HAMAP-Rule" id="MF_00144"/>
    </source>
</evidence>
<dbReference type="CDD" id="cd01998">
    <property type="entry name" value="MnmA_TRMU-like"/>
    <property type="match status" value="1"/>
</dbReference>
<dbReference type="HAMAP" id="MF_00144">
    <property type="entry name" value="tRNA_thiouridyl_MnmA"/>
    <property type="match status" value="1"/>
</dbReference>
<dbReference type="Pfam" id="PF03054">
    <property type="entry name" value="tRNA_Me_trans"/>
    <property type="match status" value="1"/>
</dbReference>
<evidence type="ECO:0000259" key="14">
    <source>
        <dbReference type="Pfam" id="PF20259"/>
    </source>
</evidence>
<comment type="subcellular location">
    <subcellularLocation>
        <location evidence="12">Cytoplasm</location>
    </subcellularLocation>
</comment>
<evidence type="ECO:0000256" key="6">
    <source>
        <dbReference type="ARBA" id="ARBA00022741"/>
    </source>
</evidence>
<feature type="site" description="Interaction with tRNA" evidence="12">
    <location>
        <position position="124"/>
    </location>
</feature>
<dbReference type="Pfam" id="PF20258">
    <property type="entry name" value="tRNA_Me_trans_C"/>
    <property type="match status" value="1"/>
</dbReference>
<feature type="domain" description="tRNA-specific 2-thiouridylase MnmA-like central" evidence="14">
    <location>
        <begin position="256"/>
        <end position="303"/>
    </location>
</feature>
<name>A0AAD1CL72_9FLAO</name>
<evidence type="ECO:0000256" key="8">
    <source>
        <dbReference type="ARBA" id="ARBA00022884"/>
    </source>
</evidence>
<dbReference type="PANTHER" id="PTHR11933:SF5">
    <property type="entry name" value="MITOCHONDRIAL TRNA-SPECIFIC 2-THIOURIDYLASE 1"/>
    <property type="match status" value="1"/>
</dbReference>
<dbReference type="GO" id="GO:0005524">
    <property type="term" value="F:ATP binding"/>
    <property type="evidence" value="ECO:0007669"/>
    <property type="project" value="UniProtKB-KW"/>
</dbReference>
<keyword evidence="5 12" id="KW-0819">tRNA processing</keyword>
<feature type="region of interest" description="Interaction with target base in tRNA" evidence="12">
    <location>
        <begin position="94"/>
        <end position="96"/>
    </location>
</feature>
<dbReference type="InterPro" id="IPR023382">
    <property type="entry name" value="MnmA-like_central_sf"/>
</dbReference>
<dbReference type="InterPro" id="IPR046884">
    <property type="entry name" value="MnmA-like_central"/>
</dbReference>
<protein>
    <recommendedName>
        <fullName evidence="12">tRNA-specific 2-thiouridylase MnmA</fullName>
        <ecNumber evidence="12">2.8.1.13</ecNumber>
    </recommendedName>
</protein>
<comment type="catalytic activity">
    <reaction evidence="10">
        <text>5-taurinomethyluridine(34) in tRNA + S-sulfanyl-L-cysteinyl-[protein] + AH2 + ATP = 5-taurinomethyl-2-thiouridine(34) in tRNA + L-cysteinyl-[protein] + A + AMP + diphosphate + H(+)</text>
        <dbReference type="Rhea" id="RHEA:47040"/>
        <dbReference type="Rhea" id="RHEA-COMP:10131"/>
        <dbReference type="Rhea" id="RHEA-COMP:11726"/>
        <dbReference type="Rhea" id="RHEA-COMP:11732"/>
        <dbReference type="Rhea" id="RHEA-COMP:11733"/>
        <dbReference type="ChEBI" id="CHEBI:13193"/>
        <dbReference type="ChEBI" id="CHEBI:15378"/>
        <dbReference type="ChEBI" id="CHEBI:17499"/>
        <dbReference type="ChEBI" id="CHEBI:29950"/>
        <dbReference type="ChEBI" id="CHEBI:30616"/>
        <dbReference type="ChEBI" id="CHEBI:33019"/>
        <dbReference type="ChEBI" id="CHEBI:61963"/>
        <dbReference type="ChEBI" id="CHEBI:87171"/>
        <dbReference type="ChEBI" id="CHEBI:87172"/>
        <dbReference type="ChEBI" id="CHEBI:456215"/>
        <dbReference type="EC" id="2.8.1.14"/>
    </reaction>
</comment>
<accession>A0AAD1CL72</accession>
<dbReference type="EMBL" id="AP014610">
    <property type="protein sequence ID" value="BBA17598.1"/>
    <property type="molecule type" value="Genomic_DNA"/>
</dbReference>
<comment type="function">
    <text evidence="12">Catalyzes the 2-thiolation of uridine at the wobble position (U34) of tRNA, leading to the formation of s(2)U34.</text>
</comment>
<keyword evidence="4 12" id="KW-0808">Transferase</keyword>
<keyword evidence="8 12" id="KW-0694">RNA-binding</keyword>
<comment type="caution">
    <text evidence="12">Lacks conserved residue(s) required for the propagation of feature annotation.</text>
</comment>
<dbReference type="SUPFAM" id="SSF52402">
    <property type="entry name" value="Adenine nucleotide alpha hydrolases-like"/>
    <property type="match status" value="1"/>
</dbReference>
<keyword evidence="6 12" id="KW-0547">Nucleotide-binding</keyword>
<proteinExistence type="inferred from homology"/>
<dbReference type="Proteomes" id="UP000262607">
    <property type="component" value="Chromosome"/>
</dbReference>
<dbReference type="Pfam" id="PF20259">
    <property type="entry name" value="tRNA_Me_trans_M"/>
    <property type="match status" value="1"/>
</dbReference>
<gene>
    <name evidence="15" type="primary">trmU</name>
    <name evidence="12" type="synonym">mnmA</name>
    <name evidence="15" type="ORF">CPU2_080</name>
</gene>
<dbReference type="Gene3D" id="3.40.50.620">
    <property type="entry name" value="HUPs"/>
    <property type="match status" value="1"/>
</dbReference>
<feature type="site" description="Interaction with tRNA" evidence="12">
    <location>
        <position position="377"/>
    </location>
</feature>
<evidence type="ECO:0000259" key="13">
    <source>
        <dbReference type="Pfam" id="PF20258"/>
    </source>
</evidence>
<dbReference type="EC" id="2.8.1.13" evidence="12"/>
<dbReference type="InterPro" id="IPR004506">
    <property type="entry name" value="MnmA-like"/>
</dbReference>
<dbReference type="GO" id="GO:0000049">
    <property type="term" value="F:tRNA binding"/>
    <property type="evidence" value="ECO:0007669"/>
    <property type="project" value="UniProtKB-KW"/>
</dbReference>
<dbReference type="NCBIfam" id="TIGR00420">
    <property type="entry name" value="trmU"/>
    <property type="match status" value="1"/>
</dbReference>
<comment type="function">
    <text evidence="1">Catalyzes the 2-thiolation of uridine at the wobble position (U34) of mitochondrial tRNA(Lys), tRNA(Glu) and tRNA(Gln). Required for the formation of 5-taurinomethyl-2-thiouridine (tm5s2U) of mitochondrial tRNA(Lys), tRNA(Glu), and tRNA(Gln) at the wobble position. ATP is required to activate the C2 atom of the wobble base.</text>
</comment>
<evidence type="ECO:0000256" key="4">
    <source>
        <dbReference type="ARBA" id="ARBA00022679"/>
    </source>
</evidence>
<evidence type="ECO:0000256" key="3">
    <source>
        <dbReference type="ARBA" id="ARBA00022555"/>
    </source>
</evidence>
<dbReference type="NCBIfam" id="NF001138">
    <property type="entry name" value="PRK00143.1"/>
    <property type="match status" value="1"/>
</dbReference>
<feature type="region of interest" description="Interaction with tRNA" evidence="12">
    <location>
        <begin position="149"/>
        <end position="151"/>
    </location>
</feature>
<evidence type="ECO:0000256" key="7">
    <source>
        <dbReference type="ARBA" id="ARBA00022840"/>
    </source>
</evidence>
<keyword evidence="12" id="KW-0963">Cytoplasm</keyword>
<evidence type="ECO:0000313" key="16">
    <source>
        <dbReference type="Proteomes" id="UP000262607"/>
    </source>
</evidence>
<dbReference type="InterPro" id="IPR046885">
    <property type="entry name" value="MnmA-like_C"/>
</dbReference>
<dbReference type="FunFam" id="3.40.50.620:FF:000104">
    <property type="entry name" value="Mitochondrial tRNA-specific 2-thiouridylase 1"/>
    <property type="match status" value="1"/>
</dbReference>
<feature type="binding site" evidence="12">
    <location>
        <position position="33"/>
    </location>
    <ligand>
        <name>ATP</name>
        <dbReference type="ChEBI" id="CHEBI:30616"/>
    </ligand>
</feature>
<evidence type="ECO:0000256" key="10">
    <source>
        <dbReference type="ARBA" id="ARBA00049564"/>
    </source>
</evidence>
<dbReference type="GO" id="GO:0002143">
    <property type="term" value="P:tRNA wobble position uridine thiolation"/>
    <property type="evidence" value="ECO:0007669"/>
    <property type="project" value="TreeGrafter"/>
</dbReference>
<dbReference type="GO" id="GO:0005737">
    <property type="term" value="C:cytoplasm"/>
    <property type="evidence" value="ECO:0007669"/>
    <property type="project" value="UniProtKB-SubCell"/>
</dbReference>
<evidence type="ECO:0000256" key="5">
    <source>
        <dbReference type="ARBA" id="ARBA00022694"/>
    </source>
</evidence>
<feature type="active site" description="Cysteine persulfide intermediate" evidence="12">
    <location>
        <position position="199"/>
    </location>
</feature>
<evidence type="ECO:0000256" key="11">
    <source>
        <dbReference type="ARBA" id="ARBA00051542"/>
    </source>
</evidence>
<feature type="active site" description="Nucleophile" evidence="12">
    <location>
        <position position="99"/>
    </location>
</feature>
<feature type="binding site" evidence="12">
    <location>
        <begin position="7"/>
        <end position="14"/>
    </location>
    <ligand>
        <name>ATP</name>
        <dbReference type="ChEBI" id="CHEBI:30616"/>
    </ligand>
</feature>
<dbReference type="GeneID" id="66556989"/>
<keyword evidence="3 12" id="KW-0820">tRNA-binding</keyword>
<dbReference type="GO" id="GO:0008168">
    <property type="term" value="F:methyltransferase activity"/>
    <property type="evidence" value="ECO:0007669"/>
    <property type="project" value="UniProtKB-KW"/>
</dbReference>
<comment type="catalytic activity">
    <reaction evidence="11 12">
        <text>S-sulfanyl-L-cysteinyl-[protein] + uridine(34) in tRNA + AH2 + ATP = 2-thiouridine(34) in tRNA + L-cysteinyl-[protein] + A + AMP + diphosphate + H(+)</text>
        <dbReference type="Rhea" id="RHEA:47032"/>
        <dbReference type="Rhea" id="RHEA-COMP:10131"/>
        <dbReference type="Rhea" id="RHEA-COMP:11726"/>
        <dbReference type="Rhea" id="RHEA-COMP:11727"/>
        <dbReference type="Rhea" id="RHEA-COMP:11728"/>
        <dbReference type="ChEBI" id="CHEBI:13193"/>
        <dbReference type="ChEBI" id="CHEBI:15378"/>
        <dbReference type="ChEBI" id="CHEBI:17499"/>
        <dbReference type="ChEBI" id="CHEBI:29950"/>
        <dbReference type="ChEBI" id="CHEBI:30616"/>
        <dbReference type="ChEBI" id="CHEBI:33019"/>
        <dbReference type="ChEBI" id="CHEBI:61963"/>
        <dbReference type="ChEBI" id="CHEBI:65315"/>
        <dbReference type="ChEBI" id="CHEBI:87170"/>
        <dbReference type="ChEBI" id="CHEBI:456215"/>
        <dbReference type="EC" id="2.8.1.13"/>
    </reaction>
</comment>
<feature type="region of interest" description="Interaction with tRNA" evidence="12">
    <location>
        <begin position="345"/>
        <end position="346"/>
    </location>
</feature>
<dbReference type="InterPro" id="IPR014729">
    <property type="entry name" value="Rossmann-like_a/b/a_fold"/>
</dbReference>
<dbReference type="GO" id="GO:0061708">
    <property type="term" value="F:tRNA-5-taurinomethyluridine 2-sulfurtransferase"/>
    <property type="evidence" value="ECO:0007669"/>
    <property type="project" value="UniProtKB-EC"/>
</dbReference>
<evidence type="ECO:0000256" key="9">
    <source>
        <dbReference type="ARBA" id="ARBA00023157"/>
    </source>
</evidence>
<sequence length="394" mass="45723">MKRVVVGLSGGVDSSVAALLLKKKGYEVIGLFMNNWDNSNINTNKCSWVEDSIYAMLVSQKLRIPFQVVEMKKEYKKYIINYMFNGYRYGITPNPDILCNREIKFNIFLKKAIDLGADFIATGHYVNKKIIIKNNKIIYRLFIGKDSNKDQSYFLCQLSQYQLEKSLFPLGSFTKNQVRKIAEKNKLCNASKKDSQGLCFVGKINLFQFLQQEILPKKGEIININSKSSIYNKKKKFFCSKKEELFFLSRKKKYKKSDGKLIGYHQGAPFFTKGQRKGISLGGYKKALFVIEKDIKKNIVYTGMGRNHPGLYKKFLFIKEKDIHWIRDDLALLDGNKMEVFCRIRYRQPLQKAFLYKIKNGMFIEFEIMQCAINEGQFAAWYIDKELIGSGVIS</sequence>
<dbReference type="GO" id="GO:0103016">
    <property type="term" value="F:tRNA-uridine 2-sulfurtransferase activity"/>
    <property type="evidence" value="ECO:0007669"/>
    <property type="project" value="UniProtKB-EC"/>
</dbReference>
<dbReference type="GO" id="GO:0032259">
    <property type="term" value="P:methylation"/>
    <property type="evidence" value="ECO:0007669"/>
    <property type="project" value="UniProtKB-KW"/>
</dbReference>
<dbReference type="Gene3D" id="2.30.30.280">
    <property type="entry name" value="Adenine nucleotide alpha hydrolases-like domains"/>
    <property type="match status" value="1"/>
</dbReference>
<evidence type="ECO:0000313" key="15">
    <source>
        <dbReference type="EMBL" id="BBA17598.1"/>
    </source>
</evidence>
<dbReference type="AlphaFoldDB" id="A0AAD1CL72"/>
<comment type="similarity">
    <text evidence="2 12">Belongs to the MnmA/TRMU family.</text>
</comment>
<keyword evidence="7 12" id="KW-0067">ATP-binding</keyword>
<feature type="domain" description="tRNA-specific 2-thiouridylase MnmA-like C-terminal" evidence="13">
    <location>
        <begin position="319"/>
        <end position="393"/>
    </location>
</feature>
<organism evidence="15 16">
    <name type="scientific">Blattabacterium punctulatus CPU2</name>
    <dbReference type="NCBI Taxonomy" id="1457032"/>
    <lineage>
        <taxon>Bacteria</taxon>
        <taxon>Pseudomonadati</taxon>
        <taxon>Bacteroidota</taxon>
        <taxon>Flavobacteriia</taxon>
        <taxon>Flavobacteriales</taxon>
        <taxon>Blattabacteriaceae</taxon>
        <taxon>Blattabacterium</taxon>
    </lineage>
</organism>
<keyword evidence="9" id="KW-1015">Disulfide bond</keyword>
<dbReference type="Gene3D" id="2.40.30.10">
    <property type="entry name" value="Translation factors"/>
    <property type="match status" value="1"/>
</dbReference>
<dbReference type="RefSeq" id="WP_110548876.1">
    <property type="nucleotide sequence ID" value="NZ_AP014610.1"/>
</dbReference>
<feature type="binding site" evidence="12">
    <location>
        <position position="123"/>
    </location>
    <ligand>
        <name>ATP</name>
        <dbReference type="ChEBI" id="CHEBI:30616"/>
    </ligand>
</feature>